<organism evidence="2 3">
    <name type="scientific">Haloglomus irregulare</name>
    <dbReference type="NCBI Taxonomy" id="2234134"/>
    <lineage>
        <taxon>Archaea</taxon>
        <taxon>Methanobacteriati</taxon>
        <taxon>Methanobacteriota</taxon>
        <taxon>Stenosarchaea group</taxon>
        <taxon>Halobacteria</taxon>
        <taxon>Halobacteriales</taxon>
        <taxon>Natronomonadaceae</taxon>
        <taxon>Haloglomus</taxon>
    </lineage>
</organism>
<keyword evidence="3" id="KW-1185">Reference proteome</keyword>
<dbReference type="OrthoDB" id="239355at2157"/>
<sequence length="164" mass="18403">MPSIESVRTKRGTARFTEDAVQFEASFSGYVQSLYRDYWQNGNWWHSGIFIGYVLAFPIGCWWVVSAIRGGDVLSLAVVAGLLAVLKLADRARGFRSPDRIRLDTIENVSATAGTRGLTRPRLVITYTDEAKTYRRRVNLPSLYTDGGETTYERARAAFAERGL</sequence>
<feature type="transmembrane region" description="Helical" evidence="1">
    <location>
        <begin position="44"/>
        <end position="65"/>
    </location>
</feature>
<evidence type="ECO:0000313" key="3">
    <source>
        <dbReference type="Proteomes" id="UP000319894"/>
    </source>
</evidence>
<keyword evidence="1" id="KW-1133">Transmembrane helix</keyword>
<feature type="transmembrane region" description="Helical" evidence="1">
    <location>
        <begin position="71"/>
        <end position="89"/>
    </location>
</feature>
<dbReference type="RefSeq" id="WP_144260633.1">
    <property type="nucleotide sequence ID" value="NZ_QMDX01000001.1"/>
</dbReference>
<protein>
    <submittedName>
        <fullName evidence="2">Uncharacterized protein</fullName>
    </submittedName>
</protein>
<dbReference type="AlphaFoldDB" id="A0A554NFI9"/>
<evidence type="ECO:0000313" key="2">
    <source>
        <dbReference type="EMBL" id="TSD16153.1"/>
    </source>
</evidence>
<reference evidence="2 3" key="1">
    <citation type="submission" date="2018-06" db="EMBL/GenBank/DDBJ databases">
        <title>Natronomonas sp. F16-60 a new haloarchaeon isolated from a solar saltern of Isla Cristina, Huelva, Spain.</title>
        <authorList>
            <person name="Duran-Viseras A."/>
            <person name="Sanchez-Porro C."/>
            <person name="Ventosa A."/>
        </authorList>
    </citation>
    <scope>NUCLEOTIDE SEQUENCE [LARGE SCALE GENOMIC DNA]</scope>
    <source>
        <strain evidence="2 3">F16-60</strain>
    </source>
</reference>
<gene>
    <name evidence="2" type="ORF">DP107_03015</name>
</gene>
<dbReference type="EMBL" id="QMDX01000001">
    <property type="protein sequence ID" value="TSD16153.1"/>
    <property type="molecule type" value="Genomic_DNA"/>
</dbReference>
<name>A0A554NFI9_9EURY</name>
<accession>A0A554NFI9</accession>
<keyword evidence="1" id="KW-0812">Transmembrane</keyword>
<evidence type="ECO:0000256" key="1">
    <source>
        <dbReference type="SAM" id="Phobius"/>
    </source>
</evidence>
<keyword evidence="1" id="KW-0472">Membrane</keyword>
<dbReference type="Proteomes" id="UP000319894">
    <property type="component" value="Unassembled WGS sequence"/>
</dbReference>
<comment type="caution">
    <text evidence="2">The sequence shown here is derived from an EMBL/GenBank/DDBJ whole genome shotgun (WGS) entry which is preliminary data.</text>
</comment>
<dbReference type="InParanoid" id="A0A554NFI9"/>
<proteinExistence type="predicted"/>